<evidence type="ECO:0000256" key="2">
    <source>
        <dbReference type="ARBA" id="ARBA00022723"/>
    </source>
</evidence>
<feature type="compositionally biased region" description="Low complexity" evidence="8">
    <location>
        <begin position="139"/>
        <end position="157"/>
    </location>
</feature>
<evidence type="ECO:0000259" key="9">
    <source>
        <dbReference type="PROSITE" id="PS50157"/>
    </source>
</evidence>
<name>C3XYL8_BRAFL</name>
<dbReference type="Gene3D" id="3.30.160.60">
    <property type="entry name" value="Classic Zinc Finger"/>
    <property type="match status" value="6"/>
</dbReference>
<dbReference type="InterPro" id="IPR056438">
    <property type="entry name" value="Znf-C2H2_CTCF"/>
</dbReference>
<feature type="region of interest" description="Disordered" evidence="8">
    <location>
        <begin position="132"/>
        <end position="175"/>
    </location>
</feature>
<dbReference type="FunFam" id="3.30.160.60:FF:000448">
    <property type="entry name" value="RE1-silencing transcription factor A"/>
    <property type="match status" value="1"/>
</dbReference>
<evidence type="ECO:0000256" key="1">
    <source>
        <dbReference type="ARBA" id="ARBA00004123"/>
    </source>
</evidence>
<dbReference type="PANTHER" id="PTHR24388">
    <property type="entry name" value="ZINC FINGER PROTEIN"/>
    <property type="match status" value="1"/>
</dbReference>
<dbReference type="PROSITE" id="PS50157">
    <property type="entry name" value="ZINC_FINGER_C2H2_2"/>
    <property type="match status" value="6"/>
</dbReference>
<protein>
    <recommendedName>
        <fullName evidence="9">C2H2-type domain-containing protein</fullName>
    </recommendedName>
</protein>
<feature type="domain" description="C2H2-type" evidence="9">
    <location>
        <begin position="252"/>
        <end position="279"/>
    </location>
</feature>
<proteinExistence type="predicted"/>
<dbReference type="FunFam" id="3.30.160.60:FF:000446">
    <property type="entry name" value="Zinc finger protein"/>
    <property type="match status" value="1"/>
</dbReference>
<dbReference type="GO" id="GO:0008270">
    <property type="term" value="F:zinc ion binding"/>
    <property type="evidence" value="ECO:0007669"/>
    <property type="project" value="UniProtKB-KW"/>
</dbReference>
<dbReference type="InterPro" id="IPR050527">
    <property type="entry name" value="Snail/Krueppel_Znf"/>
</dbReference>
<sequence length="370" mass="42088">MEEHMYCKRVSSILVSSDSHWEDIASVESNSNNTEEHMLAETAQPLGPGNQLASVISEKRQQWSSLNQGKTDINWDVAKNTVSVGKDQHCSLKETEASTETIVIYASHEEHVYASTSRKGMLEILIVHNSEERPPSPITTDSDSLSSDELVDSLSDSEVSETSEYEQSDEGEMYEDFPFKDTEKLHYGDKPFKCKQCDYSAVVKRDLHKHIQVHHTGEKPHKCTLCGYRAAHKRGLAAHMRSNHTTPNKSPYACTQCDYITERRIHLTAHMRKHTGKKPFVCRLCDFRTAYRCSMKQHMQTHTGAKPFKCKLCDYRAARSTQITSHMIGQHSNEKPFACPMCTHRAKYKCNIVSHMKSVHKVEKPVLSTL</sequence>
<feature type="domain" description="C2H2-type" evidence="9">
    <location>
        <begin position="192"/>
        <end position="220"/>
    </location>
</feature>
<keyword evidence="5" id="KW-0862">Zinc</keyword>
<dbReference type="eggNOG" id="KOG1721">
    <property type="taxonomic scope" value="Eukaryota"/>
</dbReference>
<evidence type="ECO:0000256" key="3">
    <source>
        <dbReference type="ARBA" id="ARBA00022737"/>
    </source>
</evidence>
<keyword evidence="2" id="KW-0479">Metal-binding</keyword>
<evidence type="ECO:0000256" key="7">
    <source>
        <dbReference type="PROSITE-ProRule" id="PRU00042"/>
    </source>
</evidence>
<dbReference type="InterPro" id="IPR036236">
    <property type="entry name" value="Znf_C2H2_sf"/>
</dbReference>
<dbReference type="GO" id="GO:0005634">
    <property type="term" value="C:nucleus"/>
    <property type="evidence" value="ECO:0007669"/>
    <property type="project" value="UniProtKB-SubCell"/>
</dbReference>
<evidence type="ECO:0000256" key="6">
    <source>
        <dbReference type="ARBA" id="ARBA00023242"/>
    </source>
</evidence>
<keyword evidence="3" id="KW-0677">Repeat</keyword>
<dbReference type="SMART" id="SM00355">
    <property type="entry name" value="ZnF_C2H2"/>
    <property type="match status" value="6"/>
</dbReference>
<keyword evidence="6" id="KW-0539">Nucleus</keyword>
<dbReference type="PANTHER" id="PTHR24388:SF54">
    <property type="entry name" value="PROTEIN ESCARGOT"/>
    <property type="match status" value="1"/>
</dbReference>
<dbReference type="AlphaFoldDB" id="C3XYL8"/>
<evidence type="ECO:0000313" key="10">
    <source>
        <dbReference type="EMBL" id="EEN66903.1"/>
    </source>
</evidence>
<dbReference type="InterPro" id="IPR013087">
    <property type="entry name" value="Znf_C2H2_type"/>
</dbReference>
<feature type="domain" description="C2H2-type" evidence="9">
    <location>
        <begin position="221"/>
        <end position="249"/>
    </location>
</feature>
<dbReference type="Pfam" id="PF23611">
    <property type="entry name" value="zf-C2H2_16"/>
    <property type="match status" value="1"/>
</dbReference>
<keyword evidence="4 7" id="KW-0863">Zinc-finger</keyword>
<feature type="compositionally biased region" description="Acidic residues" evidence="8">
    <location>
        <begin position="158"/>
        <end position="175"/>
    </location>
</feature>
<feature type="domain" description="C2H2-type" evidence="9">
    <location>
        <begin position="337"/>
        <end position="365"/>
    </location>
</feature>
<accession>C3XYL8</accession>
<feature type="domain" description="C2H2-type" evidence="9">
    <location>
        <begin position="280"/>
        <end position="307"/>
    </location>
</feature>
<reference evidence="10" key="1">
    <citation type="journal article" date="2008" name="Nature">
        <title>The amphioxus genome and the evolution of the chordate karyotype.</title>
        <authorList>
            <consortium name="US DOE Joint Genome Institute (JGI-PGF)"/>
            <person name="Putnam N.H."/>
            <person name="Butts T."/>
            <person name="Ferrier D.E.K."/>
            <person name="Furlong R.F."/>
            <person name="Hellsten U."/>
            <person name="Kawashima T."/>
            <person name="Robinson-Rechavi M."/>
            <person name="Shoguchi E."/>
            <person name="Terry A."/>
            <person name="Yu J.-K."/>
            <person name="Benito-Gutierrez E.L."/>
            <person name="Dubchak I."/>
            <person name="Garcia-Fernandez J."/>
            <person name="Gibson-Brown J.J."/>
            <person name="Grigoriev I.V."/>
            <person name="Horton A.C."/>
            <person name="de Jong P.J."/>
            <person name="Jurka J."/>
            <person name="Kapitonov V.V."/>
            <person name="Kohara Y."/>
            <person name="Kuroki Y."/>
            <person name="Lindquist E."/>
            <person name="Lucas S."/>
            <person name="Osoegawa K."/>
            <person name="Pennacchio L.A."/>
            <person name="Salamov A.A."/>
            <person name="Satou Y."/>
            <person name="Sauka-Spengler T."/>
            <person name="Schmutz J."/>
            <person name="Shin-I T."/>
            <person name="Toyoda A."/>
            <person name="Bronner-Fraser M."/>
            <person name="Fujiyama A."/>
            <person name="Holland L.Z."/>
            <person name="Holland P.W.H."/>
            <person name="Satoh N."/>
            <person name="Rokhsar D.S."/>
        </authorList>
    </citation>
    <scope>NUCLEOTIDE SEQUENCE [LARGE SCALE GENOMIC DNA]</scope>
    <source>
        <strain evidence="10">S238N-H82</strain>
        <tissue evidence="10">Testes</tissue>
    </source>
</reference>
<dbReference type="SUPFAM" id="SSF57667">
    <property type="entry name" value="beta-beta-alpha zinc fingers"/>
    <property type="match status" value="4"/>
</dbReference>
<feature type="domain" description="C2H2-type" evidence="9">
    <location>
        <begin position="308"/>
        <end position="336"/>
    </location>
</feature>
<dbReference type="GO" id="GO:0010468">
    <property type="term" value="P:regulation of gene expression"/>
    <property type="evidence" value="ECO:0007669"/>
    <property type="project" value="UniProtKB-ARBA"/>
</dbReference>
<evidence type="ECO:0000256" key="8">
    <source>
        <dbReference type="SAM" id="MobiDB-lite"/>
    </source>
</evidence>
<dbReference type="InParanoid" id="C3XYL8"/>
<dbReference type="FunFam" id="3.30.160.60:FF:000910">
    <property type="entry name" value="Uncharacterized protein"/>
    <property type="match status" value="1"/>
</dbReference>
<dbReference type="FunFam" id="3.30.160.60:FF:004332">
    <property type="match status" value="1"/>
</dbReference>
<evidence type="ECO:0000256" key="5">
    <source>
        <dbReference type="ARBA" id="ARBA00022833"/>
    </source>
</evidence>
<evidence type="ECO:0000256" key="4">
    <source>
        <dbReference type="ARBA" id="ARBA00022771"/>
    </source>
</evidence>
<gene>
    <name evidence="10" type="ORF">BRAFLDRAFT_126281</name>
</gene>
<dbReference type="Pfam" id="PF13909">
    <property type="entry name" value="zf-H2C2_5"/>
    <property type="match status" value="1"/>
</dbReference>
<dbReference type="EMBL" id="GG666473">
    <property type="protein sequence ID" value="EEN66903.1"/>
    <property type="molecule type" value="Genomic_DNA"/>
</dbReference>
<dbReference type="FunFam" id="3.30.160.60:FF:001249">
    <property type="entry name" value="CTCF"/>
    <property type="match status" value="1"/>
</dbReference>
<comment type="subcellular location">
    <subcellularLocation>
        <location evidence="1">Nucleus</location>
    </subcellularLocation>
</comment>
<organism>
    <name type="scientific">Branchiostoma floridae</name>
    <name type="common">Florida lancelet</name>
    <name type="synonym">Amphioxus</name>
    <dbReference type="NCBI Taxonomy" id="7739"/>
    <lineage>
        <taxon>Eukaryota</taxon>
        <taxon>Metazoa</taxon>
        <taxon>Chordata</taxon>
        <taxon>Cephalochordata</taxon>
        <taxon>Leptocardii</taxon>
        <taxon>Amphioxiformes</taxon>
        <taxon>Branchiostomatidae</taxon>
        <taxon>Branchiostoma</taxon>
    </lineage>
</organism>